<proteinExistence type="predicted"/>
<dbReference type="InterPro" id="IPR003607">
    <property type="entry name" value="HD/PDEase_dom"/>
</dbReference>
<gene>
    <name evidence="2" type="ORF">LMTR13_29855</name>
</gene>
<dbReference type="STRING" id="1274631.LMTR13_29855"/>
<evidence type="ECO:0000313" key="2">
    <source>
        <dbReference type="EMBL" id="ANW03727.1"/>
    </source>
</evidence>
<organism evidence="2 3">
    <name type="scientific">Bradyrhizobium icense</name>
    <dbReference type="NCBI Taxonomy" id="1274631"/>
    <lineage>
        <taxon>Bacteria</taxon>
        <taxon>Pseudomonadati</taxon>
        <taxon>Pseudomonadota</taxon>
        <taxon>Alphaproteobacteria</taxon>
        <taxon>Hyphomicrobiales</taxon>
        <taxon>Nitrobacteraceae</taxon>
        <taxon>Bradyrhizobium</taxon>
    </lineage>
</organism>
<name>A0A1B1ULX1_9BRAD</name>
<evidence type="ECO:0000259" key="1">
    <source>
        <dbReference type="SMART" id="SM00471"/>
    </source>
</evidence>
<dbReference type="KEGG" id="bic:LMTR13_29855"/>
<dbReference type="SMART" id="SM00471">
    <property type="entry name" value="HDc"/>
    <property type="match status" value="1"/>
</dbReference>
<dbReference type="AlphaFoldDB" id="A0A1B1ULX1"/>
<dbReference type="SUPFAM" id="SSF109604">
    <property type="entry name" value="HD-domain/PDEase-like"/>
    <property type="match status" value="1"/>
</dbReference>
<evidence type="ECO:0000313" key="3">
    <source>
        <dbReference type="Proteomes" id="UP000092839"/>
    </source>
</evidence>
<feature type="domain" description="HD/PDEase" evidence="1">
    <location>
        <begin position="51"/>
        <end position="202"/>
    </location>
</feature>
<dbReference type="OrthoDB" id="505007at2"/>
<dbReference type="Gene3D" id="1.10.3210.10">
    <property type="entry name" value="Hypothetical protein af1432"/>
    <property type="match status" value="1"/>
</dbReference>
<accession>A0A1B1ULX1</accession>
<keyword evidence="3" id="KW-1185">Reference proteome</keyword>
<keyword evidence="2" id="KW-0378">Hydrolase</keyword>
<reference evidence="2 3" key="1">
    <citation type="submission" date="2016-07" db="EMBL/GenBank/DDBJ databases">
        <title>Complete genome sequence of Bradyrhizobium icense LMTR 13T, a potential inoculant strain isolated from lima bean (Phaseolus lunatus) in Peru.</title>
        <authorList>
            <person name="Ormeno-Orrillo E."/>
            <person name="Duran D."/>
            <person name="Rogel M.A."/>
            <person name="Rey L."/>
            <person name="Imperial J."/>
            <person name="Ruiz-Argueso T."/>
            <person name="Martinez-Romero E."/>
        </authorList>
    </citation>
    <scope>NUCLEOTIDE SEQUENCE [LARGE SCALE GENOMIC DNA]</scope>
    <source>
        <strain evidence="2 3">LMTR 13</strain>
    </source>
</reference>
<sequence length="280" mass="31661">MRSITASAARKLGKFLAKDFREIFGPMHDDLAERLGSLARITIECIGRSDALYHNYEHTWLVTMAGRDILQGMMMSRRIEPSDYTHLIVACLLHDIGYVRGILSGDTGDEFVINEDGRRIALPRGASDAALMPYHVDRSKLFAMERLGNSPVIDAARIVEAIEHTRFPPPPERKPTETNIPRLVQAADLIGQLGDPMYARKVNALFYEFEETGMNRQLGYSCPADLVDKYPDFFWNSISEHLDEGIKYLNLTASGRQWIANLHHHLLCAENAQRLMGPQH</sequence>
<dbReference type="Proteomes" id="UP000092839">
    <property type="component" value="Chromosome"/>
</dbReference>
<protein>
    <submittedName>
        <fullName evidence="2">Metal-dependent phosphohydrolase</fullName>
    </submittedName>
</protein>
<dbReference type="GO" id="GO:0016787">
    <property type="term" value="F:hydrolase activity"/>
    <property type="evidence" value="ECO:0007669"/>
    <property type="project" value="UniProtKB-KW"/>
</dbReference>
<dbReference type="RefSeq" id="WP_065730897.1">
    <property type="nucleotide sequence ID" value="NZ_CP016428.1"/>
</dbReference>
<dbReference type="EMBL" id="CP016428">
    <property type="protein sequence ID" value="ANW03727.1"/>
    <property type="molecule type" value="Genomic_DNA"/>
</dbReference>